<evidence type="ECO:0000256" key="1">
    <source>
        <dbReference type="SAM" id="Phobius"/>
    </source>
</evidence>
<evidence type="ECO:0000313" key="2">
    <source>
        <dbReference type="EMBL" id="MCP9764779.1"/>
    </source>
</evidence>
<protein>
    <submittedName>
        <fullName evidence="2">Uncharacterized protein</fullName>
    </submittedName>
</protein>
<reference evidence="2 3" key="1">
    <citation type="submission" date="2018-11" db="EMBL/GenBank/DDBJ databases">
        <title>Novel bacteria species description.</title>
        <authorList>
            <person name="Han J.-H."/>
        </authorList>
    </citation>
    <scope>NUCLEOTIDE SEQUENCE [LARGE SCALE GENOMIC DNA]</scope>
    <source>
        <strain evidence="2 3">KCTC23259</strain>
    </source>
</reference>
<proteinExistence type="predicted"/>
<dbReference type="EMBL" id="RJUF01000176">
    <property type="protein sequence ID" value="MCP9764779.1"/>
    <property type="molecule type" value="Genomic_DNA"/>
</dbReference>
<keyword evidence="3" id="KW-1185">Reference proteome</keyword>
<dbReference type="AlphaFoldDB" id="A0AAE3H437"/>
<feature type="transmembrane region" description="Helical" evidence="1">
    <location>
        <begin position="74"/>
        <end position="92"/>
    </location>
</feature>
<feature type="transmembrane region" description="Helical" evidence="1">
    <location>
        <begin position="12"/>
        <end position="34"/>
    </location>
</feature>
<keyword evidence="1" id="KW-0812">Transmembrane</keyword>
<gene>
    <name evidence="2" type="ORF">EGI31_17710</name>
</gene>
<keyword evidence="1" id="KW-1133">Transmembrane helix</keyword>
<organism evidence="2 3">
    <name type="scientific">Lacihabitans soyangensis</name>
    <dbReference type="NCBI Taxonomy" id="869394"/>
    <lineage>
        <taxon>Bacteria</taxon>
        <taxon>Pseudomonadati</taxon>
        <taxon>Bacteroidota</taxon>
        <taxon>Cytophagia</taxon>
        <taxon>Cytophagales</taxon>
        <taxon>Leadbetterellaceae</taxon>
        <taxon>Lacihabitans</taxon>
    </lineage>
</organism>
<evidence type="ECO:0000313" key="3">
    <source>
        <dbReference type="Proteomes" id="UP001204144"/>
    </source>
</evidence>
<sequence length="93" mass="10765">MEKIFDAKRNGLLKVLKVIGMISPYLMMVLGTYLNRNQLSLLPLFIFLVLQIILALIIYILSDDLNRKSMSRNIFINLLLAIIFAIIVYKVHK</sequence>
<comment type="caution">
    <text evidence="2">The sequence shown here is derived from an EMBL/GenBank/DDBJ whole genome shotgun (WGS) entry which is preliminary data.</text>
</comment>
<feature type="transmembrane region" description="Helical" evidence="1">
    <location>
        <begin position="40"/>
        <end position="62"/>
    </location>
</feature>
<accession>A0AAE3H437</accession>
<dbReference type="Proteomes" id="UP001204144">
    <property type="component" value="Unassembled WGS sequence"/>
</dbReference>
<keyword evidence="1" id="KW-0472">Membrane</keyword>
<name>A0AAE3H437_9BACT</name>